<organism evidence="1 2">
    <name type="scientific">Flavobacterium solisilvae</name>
    <dbReference type="NCBI Taxonomy" id="1852019"/>
    <lineage>
        <taxon>Bacteria</taxon>
        <taxon>Pseudomonadati</taxon>
        <taxon>Bacteroidota</taxon>
        <taxon>Flavobacteriia</taxon>
        <taxon>Flavobacteriales</taxon>
        <taxon>Flavobacteriaceae</taxon>
        <taxon>Flavobacterium</taxon>
    </lineage>
</organism>
<dbReference type="EMBL" id="JAAMPT010000202">
    <property type="protein sequence ID" value="NMH24662.1"/>
    <property type="molecule type" value="Genomic_DNA"/>
</dbReference>
<name>A0ABX1QQV6_9FLAO</name>
<comment type="caution">
    <text evidence="1">The sequence shown here is derived from an EMBL/GenBank/DDBJ whole genome shotgun (WGS) entry which is preliminary data.</text>
</comment>
<gene>
    <name evidence="1" type="ORF">G6042_05200</name>
</gene>
<dbReference type="Proteomes" id="UP000767947">
    <property type="component" value="Unassembled WGS sequence"/>
</dbReference>
<protein>
    <submittedName>
        <fullName evidence="1">Uncharacterized protein</fullName>
    </submittedName>
</protein>
<sequence>MILLPFQLLCQSILFNKNLYICIMGRNNAKNIKAHNDKLHKAQSKEKAKKIVRAEQLKAILKRYNSEQ</sequence>
<keyword evidence="2" id="KW-1185">Reference proteome</keyword>
<proteinExistence type="predicted"/>
<dbReference type="RefSeq" id="WP_169523171.1">
    <property type="nucleotide sequence ID" value="NZ_JAAMPT010000202.1"/>
</dbReference>
<reference evidence="1 2" key="1">
    <citation type="submission" date="2020-02" db="EMBL/GenBank/DDBJ databases">
        <title>Flavobacterium sp. genome.</title>
        <authorList>
            <person name="Jung H.S."/>
            <person name="Baek J.H."/>
            <person name="Jeon C.O."/>
        </authorList>
    </citation>
    <scope>NUCLEOTIDE SEQUENCE [LARGE SCALE GENOMIC DNA]</scope>
    <source>
        <strain evidence="1 2">SE-s27</strain>
    </source>
</reference>
<accession>A0ABX1QQV6</accession>
<evidence type="ECO:0000313" key="2">
    <source>
        <dbReference type="Proteomes" id="UP000767947"/>
    </source>
</evidence>
<evidence type="ECO:0000313" key="1">
    <source>
        <dbReference type="EMBL" id="NMH24662.1"/>
    </source>
</evidence>